<reference evidence="3" key="1">
    <citation type="submission" date="2020-01" db="EMBL/GenBank/DDBJ databases">
        <title>Development of genomics and gene disruption for Polysphondylium violaceum indicates a role for the polyketide synthase stlB in stalk morphogenesis.</title>
        <authorList>
            <person name="Narita B."/>
            <person name="Kawabe Y."/>
            <person name="Kin K."/>
            <person name="Saito T."/>
            <person name="Gibbs R."/>
            <person name="Kuspa A."/>
            <person name="Muzny D."/>
            <person name="Queller D."/>
            <person name="Richards S."/>
            <person name="Strassman J."/>
            <person name="Sucgang R."/>
            <person name="Worley K."/>
            <person name="Schaap P."/>
        </authorList>
    </citation>
    <scope>NUCLEOTIDE SEQUENCE</scope>
    <source>
        <strain evidence="3">QSvi11</strain>
    </source>
</reference>
<evidence type="ECO:0000313" key="3">
    <source>
        <dbReference type="EMBL" id="KAF2073176.1"/>
    </source>
</evidence>
<dbReference type="InterPro" id="IPR040283">
    <property type="entry name" value="DDB_G0292058-like"/>
</dbReference>
<proteinExistence type="predicted"/>
<keyword evidence="1" id="KW-0472">Membrane</keyword>
<evidence type="ECO:0000256" key="1">
    <source>
        <dbReference type="SAM" id="Phobius"/>
    </source>
</evidence>
<dbReference type="GO" id="GO:0016020">
    <property type="term" value="C:membrane"/>
    <property type="evidence" value="ECO:0007669"/>
    <property type="project" value="TreeGrafter"/>
</dbReference>
<keyword evidence="1" id="KW-1133">Transmembrane helix</keyword>
<gene>
    <name evidence="3" type="ORF">CYY_005529</name>
</gene>
<feature type="transmembrane region" description="Helical" evidence="1">
    <location>
        <begin position="142"/>
        <end position="163"/>
    </location>
</feature>
<dbReference type="Proteomes" id="UP000695562">
    <property type="component" value="Unassembled WGS sequence"/>
</dbReference>
<dbReference type="PANTHER" id="PTHR31414">
    <property type="entry name" value="TRANSMEMBRANE PROTEIN DDB_G0292058"/>
    <property type="match status" value="1"/>
</dbReference>
<keyword evidence="4" id="KW-1185">Reference proteome</keyword>
<feature type="transmembrane region" description="Helical" evidence="1">
    <location>
        <begin position="515"/>
        <end position="539"/>
    </location>
</feature>
<protein>
    <recommendedName>
        <fullName evidence="5">Transmembrane protein</fullName>
    </recommendedName>
</protein>
<feature type="signal peptide" evidence="2">
    <location>
        <begin position="1"/>
        <end position="21"/>
    </location>
</feature>
<evidence type="ECO:0000313" key="4">
    <source>
        <dbReference type="Proteomes" id="UP000695562"/>
    </source>
</evidence>
<accession>A0A8J4PTN7</accession>
<dbReference type="OrthoDB" id="17025at2759"/>
<sequence>MMKYILLVSFCLFVLLSSTSSNSFVNGLDADNEKKALDILDAWKDIPRYTYFTSGRSLTKYPAGFCGGTNVEDCDWAKYAEAVVLLSGVTFIIALVTLVFGIIFWLLRSCVFGGCRPTHGCFCPGPKYDPDIGEGYTTFKVWILKIVALIFVIGYVVMFIIALTGNSKSTNGVSDLSDAVFDKVTVTLDKLYEINATLEDPKYRDFEQFQDQIESELNSIIVEGENFRDNGTNVADQVKKYSNMRQSIVLAGLIVALVICAVLVFAGLCNVPVFSLIAALALVIMIPYMWIVFSAHYPINSVLSDVCLSFNSTGFNQLNNFSNPIISEVFDGCEQDPNSTMTVFTDLENLVNSLIDQGYNVTCGKLEQACDLEYPYFANPNLPPVNRTVLSGCPSSCTRDNINYYFNNVTVTDFKYGCRINATYSTCGGDISGCAQQNLITCDYKEVPSVNSCITQCTNQELVTVSNVSITYYNTLTELINQVWIGLVTPLIKCSYLLPFVDEVQGIICVDEVNALTLLIGPTGAAACLLTGLGIMAVLGTKRFNKKAHVKSD</sequence>
<feature type="transmembrane region" description="Helical" evidence="1">
    <location>
        <begin position="248"/>
        <end position="266"/>
    </location>
</feature>
<dbReference type="AlphaFoldDB" id="A0A8J4PTN7"/>
<comment type="caution">
    <text evidence="3">The sequence shown here is derived from an EMBL/GenBank/DDBJ whole genome shotgun (WGS) entry which is preliminary data.</text>
</comment>
<dbReference type="PANTHER" id="PTHR31414:SF18">
    <property type="entry name" value="TRANSMEMBRANE PROTEIN-RELATED"/>
    <property type="match status" value="1"/>
</dbReference>
<evidence type="ECO:0000256" key="2">
    <source>
        <dbReference type="SAM" id="SignalP"/>
    </source>
</evidence>
<keyword evidence="2" id="KW-0732">Signal</keyword>
<name>A0A8J4PTN7_9MYCE</name>
<feature type="transmembrane region" description="Helical" evidence="1">
    <location>
        <begin position="273"/>
        <end position="293"/>
    </location>
</feature>
<feature type="transmembrane region" description="Helical" evidence="1">
    <location>
        <begin position="82"/>
        <end position="107"/>
    </location>
</feature>
<keyword evidence="1" id="KW-0812">Transmembrane</keyword>
<evidence type="ECO:0008006" key="5">
    <source>
        <dbReference type="Google" id="ProtNLM"/>
    </source>
</evidence>
<organism evidence="3 4">
    <name type="scientific">Polysphondylium violaceum</name>
    <dbReference type="NCBI Taxonomy" id="133409"/>
    <lineage>
        <taxon>Eukaryota</taxon>
        <taxon>Amoebozoa</taxon>
        <taxon>Evosea</taxon>
        <taxon>Eumycetozoa</taxon>
        <taxon>Dictyostelia</taxon>
        <taxon>Dictyosteliales</taxon>
        <taxon>Dictyosteliaceae</taxon>
        <taxon>Polysphondylium</taxon>
    </lineage>
</organism>
<feature type="chain" id="PRO_5035325198" description="Transmembrane protein" evidence="2">
    <location>
        <begin position="22"/>
        <end position="553"/>
    </location>
</feature>
<dbReference type="EMBL" id="AJWJ01000222">
    <property type="protein sequence ID" value="KAF2073176.1"/>
    <property type="molecule type" value="Genomic_DNA"/>
</dbReference>